<sequence length="381" mass="42166">MWNTPIPRQIAQGIARGDLDPFTQMPFQGVSDSSQLVPGRSLQLKSFKPESERKRLDLPVQKNLLTNYFCFASLEAKRNFKAPRVSPKHSSLVANSSISPDKHVTVEDASCEIDTLLSTSLDSKNTNNIGENIFISELSEYAVSPNPEARVDDTRSPDGVLPQESDQPTHRPSPASHENNYSTVAHVGKSKTITDGKKSIVRSRYFQKKQADTNDQEDKQVKSCCKGAITNQFPEIHNSDSNGNNYCKGTASKRKNSSLEYIETESENPRQIYMDAPHDDNGDRDPNPATFAETKAGEAKFGSNISHLGHYSNVAEKSMERFVSVISSFRFLSPGSRASGLRAPLKDAQNTCINRSSAAADFNQFAYVPKNKKPALASRRF</sequence>
<accession>A0A9W7HIY9</accession>
<dbReference type="AlphaFoldDB" id="A0A9W7HIY9"/>
<keyword evidence="3" id="KW-1185">Reference proteome</keyword>
<feature type="region of interest" description="Disordered" evidence="1">
    <location>
        <begin position="145"/>
        <end position="196"/>
    </location>
</feature>
<protein>
    <submittedName>
        <fullName evidence="2">Uncharacterized protein</fullName>
    </submittedName>
</protein>
<evidence type="ECO:0000313" key="3">
    <source>
        <dbReference type="Proteomes" id="UP001165190"/>
    </source>
</evidence>
<dbReference type="Proteomes" id="UP001165190">
    <property type="component" value="Unassembled WGS sequence"/>
</dbReference>
<name>A0A9W7HIY9_HIBTR</name>
<evidence type="ECO:0000256" key="1">
    <source>
        <dbReference type="SAM" id="MobiDB-lite"/>
    </source>
</evidence>
<evidence type="ECO:0000313" key="2">
    <source>
        <dbReference type="EMBL" id="GMI77708.1"/>
    </source>
</evidence>
<comment type="caution">
    <text evidence="2">The sequence shown here is derived from an EMBL/GenBank/DDBJ whole genome shotgun (WGS) entry which is preliminary data.</text>
</comment>
<gene>
    <name evidence="2" type="ORF">HRI_001440100</name>
</gene>
<dbReference type="OrthoDB" id="26491at2759"/>
<reference evidence="2" key="1">
    <citation type="submission" date="2023-05" db="EMBL/GenBank/DDBJ databases">
        <title>Genome and transcriptome analyses reveal genes involved in the formation of fine ridges on petal epidermal cells in Hibiscus trionum.</title>
        <authorList>
            <person name="Koshimizu S."/>
            <person name="Masuda S."/>
            <person name="Ishii T."/>
            <person name="Shirasu K."/>
            <person name="Hoshino A."/>
            <person name="Arita M."/>
        </authorList>
    </citation>
    <scope>NUCLEOTIDE SEQUENCE</scope>
    <source>
        <strain evidence="2">Hamamatsu line</strain>
    </source>
</reference>
<organism evidence="2 3">
    <name type="scientific">Hibiscus trionum</name>
    <name type="common">Flower of an hour</name>
    <dbReference type="NCBI Taxonomy" id="183268"/>
    <lineage>
        <taxon>Eukaryota</taxon>
        <taxon>Viridiplantae</taxon>
        <taxon>Streptophyta</taxon>
        <taxon>Embryophyta</taxon>
        <taxon>Tracheophyta</taxon>
        <taxon>Spermatophyta</taxon>
        <taxon>Magnoliopsida</taxon>
        <taxon>eudicotyledons</taxon>
        <taxon>Gunneridae</taxon>
        <taxon>Pentapetalae</taxon>
        <taxon>rosids</taxon>
        <taxon>malvids</taxon>
        <taxon>Malvales</taxon>
        <taxon>Malvaceae</taxon>
        <taxon>Malvoideae</taxon>
        <taxon>Hibiscus</taxon>
    </lineage>
</organism>
<proteinExistence type="predicted"/>
<dbReference type="EMBL" id="BSYR01000014">
    <property type="protein sequence ID" value="GMI77708.1"/>
    <property type="molecule type" value="Genomic_DNA"/>
</dbReference>